<dbReference type="AlphaFoldDB" id="A0A6P6DC07"/>
<dbReference type="PANTHER" id="PTHR15711">
    <property type="entry name" value="RAP GTPASE-ACTIVATING PROTEIN"/>
    <property type="match status" value="1"/>
</dbReference>
<evidence type="ECO:0000256" key="1">
    <source>
        <dbReference type="ARBA" id="ARBA00022468"/>
    </source>
</evidence>
<dbReference type="InterPro" id="IPR050989">
    <property type="entry name" value="Rap1_Ran_GAP"/>
</dbReference>
<evidence type="ECO:0000259" key="7">
    <source>
        <dbReference type="PROSITE" id="PS50219"/>
    </source>
</evidence>
<accession>A0A6P6DC07</accession>
<dbReference type="PANTHER" id="PTHR15711:SF62">
    <property type="entry name" value="GTPASE-ACTIVATING RAP_RAN-GAP DOMAIN-LIKE PROTEIN 3"/>
    <property type="match status" value="1"/>
</dbReference>
<dbReference type="InterPro" id="IPR001180">
    <property type="entry name" value="CNH_dom"/>
</dbReference>
<feature type="region of interest" description="Disordered" evidence="5">
    <location>
        <begin position="937"/>
        <end position="1041"/>
    </location>
</feature>
<feature type="compositionally biased region" description="Polar residues" evidence="5">
    <location>
        <begin position="1019"/>
        <end position="1031"/>
    </location>
</feature>
<dbReference type="GO" id="GO:0005096">
    <property type="term" value="F:GTPase activator activity"/>
    <property type="evidence" value="ECO:0007669"/>
    <property type="project" value="UniProtKB-UniRule"/>
</dbReference>
<evidence type="ECO:0000259" key="6">
    <source>
        <dbReference type="PROSITE" id="PS50085"/>
    </source>
</evidence>
<feature type="compositionally biased region" description="Polar residues" evidence="5">
    <location>
        <begin position="974"/>
        <end position="992"/>
    </location>
</feature>
<evidence type="ECO:0000313" key="8">
    <source>
        <dbReference type="Proteomes" id="UP000515203"/>
    </source>
</evidence>
<dbReference type="Pfam" id="PF00780">
    <property type="entry name" value="CNH"/>
    <property type="match status" value="1"/>
</dbReference>
<dbReference type="Pfam" id="PF02145">
    <property type="entry name" value="Rap_GAP"/>
    <property type="match status" value="1"/>
</dbReference>
<comment type="similarity">
    <text evidence="2">Belongs to the GARNL3 family.</text>
</comment>
<keyword evidence="8" id="KW-1185">Reference proteome</keyword>
<dbReference type="GO" id="GO:0051056">
    <property type="term" value="P:regulation of small GTPase mediated signal transduction"/>
    <property type="evidence" value="ECO:0007669"/>
    <property type="project" value="InterPro"/>
</dbReference>
<dbReference type="GeneID" id="101592611"/>
<dbReference type="CTD" id="84253"/>
<dbReference type="PROSITE" id="PS50085">
    <property type="entry name" value="RAPGAP"/>
    <property type="match status" value="1"/>
</dbReference>
<feature type="region of interest" description="Disordered" evidence="5">
    <location>
        <begin position="835"/>
        <end position="863"/>
    </location>
</feature>
<dbReference type="Gene3D" id="3.40.50.11210">
    <property type="entry name" value="Rap/Ran-GAP"/>
    <property type="match status" value="1"/>
</dbReference>
<feature type="domain" description="Rap-GAP" evidence="6">
    <location>
        <begin position="254"/>
        <end position="470"/>
    </location>
</feature>
<evidence type="ECO:0000256" key="2">
    <source>
        <dbReference type="ARBA" id="ARBA00060925"/>
    </source>
</evidence>
<organism evidence="8 9">
    <name type="scientific">Octodon degus</name>
    <name type="common">Degu</name>
    <name type="synonym">Sciurus degus</name>
    <dbReference type="NCBI Taxonomy" id="10160"/>
    <lineage>
        <taxon>Eukaryota</taxon>
        <taxon>Metazoa</taxon>
        <taxon>Chordata</taxon>
        <taxon>Craniata</taxon>
        <taxon>Vertebrata</taxon>
        <taxon>Euteleostomi</taxon>
        <taxon>Mammalia</taxon>
        <taxon>Eutheria</taxon>
        <taxon>Euarchontoglires</taxon>
        <taxon>Glires</taxon>
        <taxon>Rodentia</taxon>
        <taxon>Hystricomorpha</taxon>
        <taxon>Octodontidae</taxon>
        <taxon>Octodon</taxon>
    </lineage>
</organism>
<feature type="domain" description="CNH" evidence="7">
    <location>
        <begin position="552"/>
        <end position="824"/>
    </location>
</feature>
<reference evidence="9" key="1">
    <citation type="submission" date="2025-08" db="UniProtKB">
        <authorList>
            <consortium name="RefSeq"/>
        </authorList>
    </citation>
    <scope>IDENTIFICATION</scope>
</reference>
<protein>
    <recommendedName>
        <fullName evidence="3">GTPase-activating Rap/Ran-GAP domain-like protein 3</fullName>
    </recommendedName>
</protein>
<sequence>MEPEPGGAAAALLRQKRAALRRRGCSFESPSTALQPSAPLMDPMTKGSCGSQMAQTLLWKAKSSLSFGIQPLQTWPTKDPELESQVNLSVSEDLGCRRGDFSRKHYGSVELLISSDADGAIQRAGRFRVENGSSDENATALPGTWRRTDVHLENPEYHTRWYFKYFLGQVHQNYIGNDAEKSPFFLSVTLSDQNNQRVPQYRAILWRKTGTQKICLPYSPTKTLSVKSILSAMNLDKFEKGPREIFHPEIQKDLLVLEEQEGSVNFKFGVVFAKDGQLTDDEMFSNEIGSETFQKFLNLLGDTITLKGWTGYRGGLDTKNDTTGIHSVYTVYQGHEIMFHVSTMLPYSKENKQQVERKRHIGNDIVTIVFQEGEESSPAFKPSMIRSHFTHIFALVRYDQQNDNYRLKIFSEESVPLFGPPLPSPPVFTDHQEFRDFLLVKLINGEKATLETPTFAQKRRRTLDMLIRSLYQDLMPDLHKNMLNRRSFSDVLPESPKSARKKEEARQAEFVRIGQALKLKSIVRGDAPSSLVASGICKKEPWEPQCFCSNFPHEAVCADPWGQALLVSTDAGVLLVDDDLPAVPVFDRTLPVKQMHVLETLDLLVLRADKGCHLYAVNTHHSRELRIVVAIRNKLLLITRKHNKPSGVTGVPLLSPLSESPVEEFQYIREICLSDSPVVMTLVDGPTEESDNLICVAYRHQFDVVNESTGEAFRLHHVEASRVNFVAAIDVYEDGEAGLLLCYNYSCIYKKVCPFNGGSFLVQPSASDFQFCWNQAPYAIVCAFPYLLAFTPDSMEIRLVVNGNLVHTAIVPQLQLVASRSDIYFTAAAAVHEGSSGGSSQGPSAHSSPQTPPGRETPVFPSSLGEGEIQSKNLYKIPLRNLVGRSIERPLKSPLASKVITPPTAIGLGIAAIPVTHSLSLSRMEIKEIASRTRRELLGLSDESGPRSEGTPKVKSKARRRLEETPGGSKPGTMRSTSSDRIPSGSLESPSASEAKPEGCQHSLSSEQDPVADREGSPVSASGSSLFQLIASSDEDVIDLK</sequence>
<keyword evidence="1 4" id="KW-0343">GTPase activation</keyword>
<dbReference type="SUPFAM" id="SSF111347">
    <property type="entry name" value="Rap/Ran-GAP"/>
    <property type="match status" value="1"/>
</dbReference>
<dbReference type="InterPro" id="IPR035974">
    <property type="entry name" value="Rap/Ran-GAP_sf"/>
</dbReference>
<dbReference type="Proteomes" id="UP000515203">
    <property type="component" value="Unplaced"/>
</dbReference>
<gene>
    <name evidence="9" type="primary">Garnl3</name>
</gene>
<name>A0A6P6DC07_OCTDE</name>
<evidence type="ECO:0000256" key="3">
    <source>
        <dbReference type="ARBA" id="ARBA00069072"/>
    </source>
</evidence>
<dbReference type="FunFam" id="3.40.50.11210:FF:000006">
    <property type="entry name" value="GTPase-activating Rap/Ran-GAP domain-like protein 3 isoform X1"/>
    <property type="match status" value="1"/>
</dbReference>
<dbReference type="InterPro" id="IPR000331">
    <property type="entry name" value="Rap/Ran_GAP_dom"/>
</dbReference>
<evidence type="ECO:0000256" key="4">
    <source>
        <dbReference type="PROSITE-ProRule" id="PRU00165"/>
    </source>
</evidence>
<dbReference type="PROSITE" id="PS50219">
    <property type="entry name" value="CNH"/>
    <property type="match status" value="1"/>
</dbReference>
<evidence type="ECO:0000313" key="9">
    <source>
        <dbReference type="RefSeq" id="XP_023557445.1"/>
    </source>
</evidence>
<proteinExistence type="inferred from homology"/>
<dbReference type="RefSeq" id="XP_023557445.1">
    <property type="nucleotide sequence ID" value="XM_023701677.1"/>
</dbReference>
<evidence type="ECO:0000256" key="5">
    <source>
        <dbReference type="SAM" id="MobiDB-lite"/>
    </source>
</evidence>